<evidence type="ECO:0000256" key="1">
    <source>
        <dbReference type="SAM" id="MobiDB-lite"/>
    </source>
</evidence>
<dbReference type="SUPFAM" id="SSF52540">
    <property type="entry name" value="P-loop containing nucleoside triphosphate hydrolases"/>
    <property type="match status" value="1"/>
</dbReference>
<dbReference type="EMBL" id="JABSTR010003235">
    <property type="protein sequence ID" value="KAH9384826.1"/>
    <property type="molecule type" value="Genomic_DNA"/>
</dbReference>
<organism evidence="2 3">
    <name type="scientific">Haemaphysalis longicornis</name>
    <name type="common">Bush tick</name>
    <dbReference type="NCBI Taxonomy" id="44386"/>
    <lineage>
        <taxon>Eukaryota</taxon>
        <taxon>Metazoa</taxon>
        <taxon>Ecdysozoa</taxon>
        <taxon>Arthropoda</taxon>
        <taxon>Chelicerata</taxon>
        <taxon>Arachnida</taxon>
        <taxon>Acari</taxon>
        <taxon>Parasitiformes</taxon>
        <taxon>Ixodida</taxon>
        <taxon>Ixodoidea</taxon>
        <taxon>Ixodidae</taxon>
        <taxon>Haemaphysalinae</taxon>
        <taxon>Haemaphysalis</taxon>
    </lineage>
</organism>
<name>A0A9J6HCJ2_HAELO</name>
<accession>A0A9J6HCJ2</accession>
<sequence>MHRVDLDPELGLNELIEHATVEVHPLRGGRRYLYKLLHGFIYGAQKLFNEKYTQLFSCHTPKCSDLMIWRSMVLMFPPKDFERIDAIARQYSIDPTSVSEEDNDFLHYAYKMACMHFIITSFVASRPDLYVELLDNGDLVANIDNPNVDDDDGPVVIVRRQLTYEQKVWALFDDMFGSREQSMIVMRYLALGLRTGGTGRHVLYLHGEAMNGKSVFMQIIKAAMGGDGTKMIIHLNGDYFSPRQTNLDATFRNVNVDARFLFLPEMCVLEMGPAGMRRLKRLTGGDVITERGPFSKKNNNFVNNAKLITTSNEIPYLTAAEISRFLIVPMRSCFNMSVSQVRTKHLRRALNQRATHLMFGLEEAAYPPVFTDYVREHNSAANCMFGAIGIGMKAVDALLPTYPSVTKQYVPPLIKHVPSSRNMLADKNLLDSKVMEKCGAGLIRILTREIIPIMKGVTVDTVDSCCNEFDAITHRVYAQMATYKDMMTAIVLNKVVRVRDNRCFVVVEELRLLASNDLVNVRKTYSRAMYGAFYSANKVNAIESDISNAVASLPRFQNALLTMGLKSVPYNGRSTSIARGTPVIYGFLLIEHFNDRIAHAINEQTLLTAMTDDSHIRQYESAFNDMTEDDTMDSFVRRKFMKPVEGADPSLYGSSYEEYNSVDVNNEYLSMSTPQRFQSAMSSYDRIRQVLGGDVNRSDPAAYAAAILQAVSQLQEGDDDEAMQQQAADVKAIQDAFHQAAADRAAEALAEAEAAETAAHVHDLSSPGHTKRHKSSSSGGSALEEAGIVPENVALSDYVNANADVIVYEELSDAEILKSARAVSAAADSSYDEEFGHGVPTVPTSVTTSQVMNSLDVLRNFLGAHDDDVAMQLLADCEQRILPLLVRKRKQSKISDFFKFWK</sequence>
<gene>
    <name evidence="2" type="ORF">HPB48_026848</name>
</gene>
<dbReference type="AlphaFoldDB" id="A0A9J6HCJ2"/>
<evidence type="ECO:0000313" key="3">
    <source>
        <dbReference type="Proteomes" id="UP000821853"/>
    </source>
</evidence>
<dbReference type="Proteomes" id="UP000821853">
    <property type="component" value="Unassembled WGS sequence"/>
</dbReference>
<feature type="region of interest" description="Disordered" evidence="1">
    <location>
        <begin position="756"/>
        <end position="783"/>
    </location>
</feature>
<evidence type="ECO:0008006" key="4">
    <source>
        <dbReference type="Google" id="ProtNLM"/>
    </source>
</evidence>
<keyword evidence="3" id="KW-1185">Reference proteome</keyword>
<dbReference type="OrthoDB" id="10665269at2759"/>
<dbReference type="InterPro" id="IPR027417">
    <property type="entry name" value="P-loop_NTPase"/>
</dbReference>
<dbReference type="OMA" id="RFLIVPM"/>
<dbReference type="VEuPathDB" id="VectorBase:HLOH_040483"/>
<evidence type="ECO:0000313" key="2">
    <source>
        <dbReference type="EMBL" id="KAH9384826.1"/>
    </source>
</evidence>
<proteinExistence type="predicted"/>
<comment type="caution">
    <text evidence="2">The sequence shown here is derived from an EMBL/GenBank/DDBJ whole genome shotgun (WGS) entry which is preliminary data.</text>
</comment>
<protein>
    <recommendedName>
        <fullName evidence="4">SF3 helicase domain-containing protein</fullName>
    </recommendedName>
</protein>
<reference evidence="2 3" key="1">
    <citation type="journal article" date="2020" name="Cell">
        <title>Large-Scale Comparative Analyses of Tick Genomes Elucidate Their Genetic Diversity and Vector Capacities.</title>
        <authorList>
            <consortium name="Tick Genome and Microbiome Consortium (TIGMIC)"/>
            <person name="Jia N."/>
            <person name="Wang J."/>
            <person name="Shi W."/>
            <person name="Du L."/>
            <person name="Sun Y."/>
            <person name="Zhan W."/>
            <person name="Jiang J.F."/>
            <person name="Wang Q."/>
            <person name="Zhang B."/>
            <person name="Ji P."/>
            <person name="Bell-Sakyi L."/>
            <person name="Cui X.M."/>
            <person name="Yuan T.T."/>
            <person name="Jiang B.G."/>
            <person name="Yang W.F."/>
            <person name="Lam T.T."/>
            <person name="Chang Q.C."/>
            <person name="Ding S.J."/>
            <person name="Wang X.J."/>
            <person name="Zhu J.G."/>
            <person name="Ruan X.D."/>
            <person name="Zhao L."/>
            <person name="Wei J.T."/>
            <person name="Ye R.Z."/>
            <person name="Que T.C."/>
            <person name="Du C.H."/>
            <person name="Zhou Y.H."/>
            <person name="Cheng J.X."/>
            <person name="Dai P.F."/>
            <person name="Guo W.B."/>
            <person name="Han X.H."/>
            <person name="Huang E.J."/>
            <person name="Li L.F."/>
            <person name="Wei W."/>
            <person name="Gao Y.C."/>
            <person name="Liu J.Z."/>
            <person name="Shao H.Z."/>
            <person name="Wang X."/>
            <person name="Wang C.C."/>
            <person name="Yang T.C."/>
            <person name="Huo Q.B."/>
            <person name="Li W."/>
            <person name="Chen H.Y."/>
            <person name="Chen S.E."/>
            <person name="Zhou L.G."/>
            <person name="Ni X.B."/>
            <person name="Tian J.H."/>
            <person name="Sheng Y."/>
            <person name="Liu T."/>
            <person name="Pan Y.S."/>
            <person name="Xia L.Y."/>
            <person name="Li J."/>
            <person name="Zhao F."/>
            <person name="Cao W.C."/>
        </authorList>
    </citation>
    <scope>NUCLEOTIDE SEQUENCE [LARGE SCALE GENOMIC DNA]</scope>
    <source>
        <strain evidence="2">HaeL-2018</strain>
    </source>
</reference>